<comment type="caution">
    <text evidence="2">The sequence shown here is derived from an EMBL/GenBank/DDBJ whole genome shotgun (WGS) entry which is preliminary data.</text>
</comment>
<proteinExistence type="predicted"/>
<evidence type="ECO:0000313" key="2">
    <source>
        <dbReference type="EMBL" id="KAA0153666.1"/>
    </source>
</evidence>
<sequence>MVVSVSRRLEAPADWPEADAGSCPDLGPGTVARFEPCADDEDPDDGPGPAPACLASRSVPLDPPAAARLAAELPPAASASAAKPTLASVTSADASGDTWSPMAWREGGESGPWNASCAAAARCSYPEDMRRDPRCRPWLPGSLDGPSAAGEVLPEALAPRLTPDPCPAEASSGCLREPSARDEAALVPPAPTDASKSPHAARARTNMGRAAANAERRCKKRRS</sequence>
<dbReference type="AlphaFoldDB" id="A0A5A8CKR2"/>
<evidence type="ECO:0000256" key="1">
    <source>
        <dbReference type="SAM" id="MobiDB-lite"/>
    </source>
</evidence>
<feature type="region of interest" description="Disordered" evidence="1">
    <location>
        <begin position="1"/>
        <end position="59"/>
    </location>
</feature>
<dbReference type="Proteomes" id="UP000323011">
    <property type="component" value="Unassembled WGS sequence"/>
</dbReference>
<reference evidence="2 3" key="1">
    <citation type="submission" date="2019-07" db="EMBL/GenBank/DDBJ databases">
        <title>Genomes of Cafeteria roenbergensis.</title>
        <authorList>
            <person name="Fischer M.G."/>
            <person name="Hackl T."/>
            <person name="Roman M."/>
        </authorList>
    </citation>
    <scope>NUCLEOTIDE SEQUENCE [LARGE SCALE GENOMIC DNA]</scope>
    <source>
        <strain evidence="2 3">BVI</strain>
    </source>
</reference>
<dbReference type="EMBL" id="VLTN01000015">
    <property type="protein sequence ID" value="KAA0153666.1"/>
    <property type="molecule type" value="Genomic_DNA"/>
</dbReference>
<feature type="region of interest" description="Disordered" evidence="1">
    <location>
        <begin position="158"/>
        <end position="223"/>
    </location>
</feature>
<keyword evidence="3" id="KW-1185">Reference proteome</keyword>
<accession>A0A5A8CKR2</accession>
<protein>
    <submittedName>
        <fullName evidence="2">Uncharacterized protein</fullName>
    </submittedName>
</protein>
<feature type="region of interest" description="Disordered" evidence="1">
    <location>
        <begin position="72"/>
        <end position="111"/>
    </location>
</feature>
<gene>
    <name evidence="2" type="ORF">FNF29_03054</name>
</gene>
<name>A0A5A8CKR2_CAFRO</name>
<organism evidence="2 3">
    <name type="scientific">Cafeteria roenbergensis</name>
    <name type="common">Marine flagellate</name>
    <dbReference type="NCBI Taxonomy" id="33653"/>
    <lineage>
        <taxon>Eukaryota</taxon>
        <taxon>Sar</taxon>
        <taxon>Stramenopiles</taxon>
        <taxon>Bigyra</taxon>
        <taxon>Opalozoa</taxon>
        <taxon>Bicosoecida</taxon>
        <taxon>Cafeteriaceae</taxon>
        <taxon>Cafeteria</taxon>
    </lineage>
</organism>
<feature type="compositionally biased region" description="Low complexity" evidence="1">
    <location>
        <begin position="72"/>
        <end position="88"/>
    </location>
</feature>
<evidence type="ECO:0000313" key="3">
    <source>
        <dbReference type="Proteomes" id="UP000323011"/>
    </source>
</evidence>